<dbReference type="Proteomes" id="UP000494163">
    <property type="component" value="Chromosome 2R"/>
</dbReference>
<dbReference type="GO" id="GO:0005576">
    <property type="term" value="C:extracellular region"/>
    <property type="evidence" value="ECO:0007669"/>
    <property type="project" value="UniProtKB-SubCell"/>
</dbReference>
<evidence type="ECO:0000256" key="2">
    <source>
        <dbReference type="ARBA" id="ARBA00022525"/>
    </source>
</evidence>
<evidence type="ECO:0000313" key="5">
    <source>
        <dbReference type="EMBL" id="ALC42108.1"/>
    </source>
</evidence>
<dbReference type="EMBL" id="CP012524">
    <property type="protein sequence ID" value="ALC42108.1"/>
    <property type="molecule type" value="Genomic_DNA"/>
</dbReference>
<dbReference type="AlphaFoldDB" id="A0A0M4EAJ2"/>
<evidence type="ECO:0000259" key="4">
    <source>
        <dbReference type="SMART" id="SM01318"/>
    </source>
</evidence>
<proteinExistence type="predicted"/>
<dbReference type="InterPro" id="IPR029277">
    <property type="entry name" value="SVWC_dom"/>
</dbReference>
<keyword evidence="3" id="KW-0732">Signal</keyword>
<name>A0A0M4EAJ2_DROBS</name>
<evidence type="ECO:0000313" key="6">
    <source>
        <dbReference type="Proteomes" id="UP000494163"/>
    </source>
</evidence>
<dbReference type="OrthoDB" id="7854947at2759"/>
<reference evidence="5 6" key="1">
    <citation type="submission" date="2015-08" db="EMBL/GenBank/DDBJ databases">
        <title>Ancestral chromatin configuration constrains chromatin evolution on differentiating sex chromosomes in Drosophila.</title>
        <authorList>
            <person name="Zhou Q."/>
            <person name="Bachtrog D."/>
        </authorList>
    </citation>
    <scope>NUCLEOTIDE SEQUENCE [LARGE SCALE GENOMIC DNA]</scope>
    <source>
        <tissue evidence="5">Whole larvae</tissue>
    </source>
</reference>
<accession>A0A0M4EAJ2</accession>
<evidence type="ECO:0000256" key="3">
    <source>
        <dbReference type="SAM" id="SignalP"/>
    </source>
</evidence>
<organism evidence="5 6">
    <name type="scientific">Drosophila busckii</name>
    <name type="common">Fruit fly</name>
    <dbReference type="NCBI Taxonomy" id="30019"/>
    <lineage>
        <taxon>Eukaryota</taxon>
        <taxon>Metazoa</taxon>
        <taxon>Ecdysozoa</taxon>
        <taxon>Arthropoda</taxon>
        <taxon>Hexapoda</taxon>
        <taxon>Insecta</taxon>
        <taxon>Pterygota</taxon>
        <taxon>Neoptera</taxon>
        <taxon>Endopterygota</taxon>
        <taxon>Diptera</taxon>
        <taxon>Brachycera</taxon>
        <taxon>Muscomorpha</taxon>
        <taxon>Ephydroidea</taxon>
        <taxon>Drosophilidae</taxon>
        <taxon>Drosophila</taxon>
    </lineage>
</organism>
<evidence type="ECO:0000256" key="1">
    <source>
        <dbReference type="ARBA" id="ARBA00004613"/>
    </source>
</evidence>
<keyword evidence="6" id="KW-1185">Reference proteome</keyword>
<keyword evidence="2" id="KW-0964">Secreted</keyword>
<dbReference type="SMART" id="SM01318">
    <property type="entry name" value="SVWC"/>
    <property type="match status" value="1"/>
</dbReference>
<comment type="subcellular location">
    <subcellularLocation>
        <location evidence="1">Secreted</location>
    </subcellularLocation>
</comment>
<feature type="domain" description="Single" evidence="4">
    <location>
        <begin position="34"/>
        <end position="97"/>
    </location>
</feature>
<protein>
    <submittedName>
        <fullName evidence="5">CG34460</fullName>
    </submittedName>
</protein>
<feature type="chain" id="PRO_5005793004" evidence="3">
    <location>
        <begin position="21"/>
        <end position="212"/>
    </location>
</feature>
<feature type="signal peptide" evidence="3">
    <location>
        <begin position="1"/>
        <end position="20"/>
    </location>
</feature>
<gene>
    <name evidence="5" type="ORF">Dbus_chr2Rg1687</name>
</gene>
<sequence length="212" mass="23167">MQLFYLNCLALIALSFYASALVGKLELGPAGNGCKGSTGELAVGAMEQDNLTCGIVVCQNKQGLALVHFCQKTVAFANCEDDGVLTTGTFPDCCWQCVNMVDCENRRQVDHSDTKSIEIDDISSRTNVSKPKLFANWNKPLRNKTKVINNGSSDNSSLINKGFKNKTKVKAKPKVKPKLPAVVLAKKDAKDVVKPKLNDTVDYEDNADDDYE</sequence>